<keyword evidence="4" id="KW-1185">Reference proteome</keyword>
<dbReference type="NCBIfam" id="NF010193">
    <property type="entry name" value="PRK13672.1"/>
    <property type="match status" value="1"/>
</dbReference>
<organism evidence="3 4">
    <name type="scientific">Oceanobacillus sojae</name>
    <dbReference type="NCBI Taxonomy" id="582851"/>
    <lineage>
        <taxon>Bacteria</taxon>
        <taxon>Bacillati</taxon>
        <taxon>Bacillota</taxon>
        <taxon>Bacilli</taxon>
        <taxon>Bacillales</taxon>
        <taxon>Bacillaceae</taxon>
        <taxon>Oceanobacillus</taxon>
    </lineage>
</organism>
<gene>
    <name evidence="3" type="ORF">OSO01_00600</name>
</gene>
<proteinExistence type="inferred from homology"/>
<dbReference type="Pfam" id="PF06855">
    <property type="entry name" value="YozE_SAM_like"/>
    <property type="match status" value="1"/>
</dbReference>
<evidence type="ECO:0000256" key="1">
    <source>
        <dbReference type="HAMAP-Rule" id="MF_01538"/>
    </source>
</evidence>
<dbReference type="InterPro" id="IPR036806">
    <property type="entry name" value="YozE_SAM-like_sf"/>
</dbReference>
<feature type="domain" description="YozE SAM-like" evidence="2">
    <location>
        <begin position="4"/>
        <end position="69"/>
    </location>
</feature>
<dbReference type="InterPro" id="IPR010673">
    <property type="entry name" value="UPF0346"/>
</dbReference>
<name>A0A511ZD10_9BACI</name>
<dbReference type="AlphaFoldDB" id="A0A511ZD10"/>
<dbReference type="STRING" id="582851.GCA_900162665_02290"/>
<dbReference type="RefSeq" id="WP_147207744.1">
    <property type="nucleotide sequence ID" value="NZ_BJYM01000001.1"/>
</dbReference>
<accession>A0A511ZD10</accession>
<dbReference type="OrthoDB" id="2242851at2"/>
<dbReference type="SUPFAM" id="SSF140652">
    <property type="entry name" value="YozE-like"/>
    <property type="match status" value="1"/>
</dbReference>
<sequence length="74" mass="9170">MHQSFYQFLLTHRGKLQKDDYSKLADWAFYDHHFPQYANSYDEISDYLEWNSPFPEALKAFDELWTEYEWKYSS</sequence>
<reference evidence="3 4" key="1">
    <citation type="submission" date="2019-07" db="EMBL/GenBank/DDBJ databases">
        <title>Whole genome shotgun sequence of Oceanobacillus sojae NBRC 105379.</title>
        <authorList>
            <person name="Hosoyama A."/>
            <person name="Uohara A."/>
            <person name="Ohji S."/>
            <person name="Ichikawa N."/>
        </authorList>
    </citation>
    <scope>NUCLEOTIDE SEQUENCE [LARGE SCALE GENOMIC DNA]</scope>
    <source>
        <strain evidence="3 4">NBRC 105379</strain>
    </source>
</reference>
<dbReference type="Proteomes" id="UP000321558">
    <property type="component" value="Unassembled WGS sequence"/>
</dbReference>
<dbReference type="InterPro" id="IPR023089">
    <property type="entry name" value="YozE_SAM-like"/>
</dbReference>
<dbReference type="EMBL" id="BJYM01000001">
    <property type="protein sequence ID" value="GEN85321.1"/>
    <property type="molecule type" value="Genomic_DNA"/>
</dbReference>
<comment type="caution">
    <text evidence="3">The sequence shown here is derived from an EMBL/GenBank/DDBJ whole genome shotgun (WGS) entry which is preliminary data.</text>
</comment>
<comment type="similarity">
    <text evidence="1">Belongs to the UPF0346 family.</text>
</comment>
<dbReference type="Gene3D" id="1.10.150.260">
    <property type="entry name" value="YozE SAM-like"/>
    <property type="match status" value="1"/>
</dbReference>
<evidence type="ECO:0000259" key="2">
    <source>
        <dbReference type="Pfam" id="PF06855"/>
    </source>
</evidence>
<evidence type="ECO:0000313" key="4">
    <source>
        <dbReference type="Proteomes" id="UP000321558"/>
    </source>
</evidence>
<protein>
    <recommendedName>
        <fullName evidence="1">UPF0346 protein OSO01_00600</fullName>
    </recommendedName>
</protein>
<dbReference type="PIRSF" id="PIRSF037262">
    <property type="entry name" value="UCP037262"/>
    <property type="match status" value="1"/>
</dbReference>
<evidence type="ECO:0000313" key="3">
    <source>
        <dbReference type="EMBL" id="GEN85321.1"/>
    </source>
</evidence>
<dbReference type="HAMAP" id="MF_01538">
    <property type="entry name" value="UPF0346"/>
    <property type="match status" value="1"/>
</dbReference>